<dbReference type="Proteomes" id="UP000256964">
    <property type="component" value="Unassembled WGS sequence"/>
</dbReference>
<dbReference type="OrthoDB" id="2322499at2759"/>
<protein>
    <recommendedName>
        <fullName evidence="3">F-box domain-containing protein</fullName>
    </recommendedName>
</protein>
<dbReference type="EMBL" id="KZ857434">
    <property type="protein sequence ID" value="RDX45734.1"/>
    <property type="molecule type" value="Genomic_DNA"/>
</dbReference>
<feature type="non-terminal residue" evidence="1">
    <location>
        <position position="96"/>
    </location>
</feature>
<sequence>QIASHMHPLDIIQLSLASRSLRTILTLRQSRVTWLRASNAIPELPPCPDDMSEIRYAMLVFGVHCFSCGAKDAFSVDYALRVRYCENCYNARYAPL</sequence>
<keyword evidence="2" id="KW-1185">Reference proteome</keyword>
<evidence type="ECO:0000313" key="2">
    <source>
        <dbReference type="Proteomes" id="UP000256964"/>
    </source>
</evidence>
<organism evidence="1 2">
    <name type="scientific">Lentinus brumalis</name>
    <dbReference type="NCBI Taxonomy" id="2498619"/>
    <lineage>
        <taxon>Eukaryota</taxon>
        <taxon>Fungi</taxon>
        <taxon>Dikarya</taxon>
        <taxon>Basidiomycota</taxon>
        <taxon>Agaricomycotina</taxon>
        <taxon>Agaricomycetes</taxon>
        <taxon>Polyporales</taxon>
        <taxon>Polyporaceae</taxon>
        <taxon>Lentinus</taxon>
    </lineage>
</organism>
<accession>A0A371CZM4</accession>
<name>A0A371CZM4_9APHY</name>
<proteinExistence type="predicted"/>
<reference evidence="1 2" key="1">
    <citation type="journal article" date="2018" name="Biotechnol. Biofuels">
        <title>Integrative visual omics of the white-rot fungus Polyporus brumalis exposes the biotechnological potential of its oxidative enzymes for delignifying raw plant biomass.</title>
        <authorList>
            <person name="Miyauchi S."/>
            <person name="Rancon A."/>
            <person name="Drula E."/>
            <person name="Hage H."/>
            <person name="Chaduli D."/>
            <person name="Favel A."/>
            <person name="Grisel S."/>
            <person name="Henrissat B."/>
            <person name="Herpoel-Gimbert I."/>
            <person name="Ruiz-Duenas F.J."/>
            <person name="Chevret D."/>
            <person name="Hainaut M."/>
            <person name="Lin J."/>
            <person name="Wang M."/>
            <person name="Pangilinan J."/>
            <person name="Lipzen A."/>
            <person name="Lesage-Meessen L."/>
            <person name="Navarro D."/>
            <person name="Riley R."/>
            <person name="Grigoriev I.V."/>
            <person name="Zhou S."/>
            <person name="Raouche S."/>
            <person name="Rosso M.N."/>
        </authorList>
    </citation>
    <scope>NUCLEOTIDE SEQUENCE [LARGE SCALE GENOMIC DNA]</scope>
    <source>
        <strain evidence="1 2">BRFM 1820</strain>
    </source>
</reference>
<dbReference type="STRING" id="139420.A0A371CZM4"/>
<dbReference type="AlphaFoldDB" id="A0A371CZM4"/>
<evidence type="ECO:0000313" key="1">
    <source>
        <dbReference type="EMBL" id="RDX45734.1"/>
    </source>
</evidence>
<gene>
    <name evidence="1" type="ORF">OH76DRAFT_1357290</name>
</gene>
<evidence type="ECO:0008006" key="3">
    <source>
        <dbReference type="Google" id="ProtNLM"/>
    </source>
</evidence>